<protein>
    <recommendedName>
        <fullName evidence="2">EF-hand domain-containing protein</fullName>
    </recommendedName>
</protein>
<dbReference type="AlphaFoldDB" id="A0A0G4FP41"/>
<reference evidence="1" key="1">
    <citation type="submission" date="2014-11" db="EMBL/GenBank/DDBJ databases">
        <authorList>
            <person name="Otto D Thomas"/>
            <person name="Naeem Raeece"/>
        </authorList>
    </citation>
    <scope>NUCLEOTIDE SEQUENCE</scope>
</reference>
<dbReference type="InterPro" id="IPR011992">
    <property type="entry name" value="EF-hand-dom_pair"/>
</dbReference>
<gene>
    <name evidence="1" type="ORF">Cvel_3581</name>
</gene>
<proteinExistence type="predicted"/>
<dbReference type="SUPFAM" id="SSF47473">
    <property type="entry name" value="EF-hand"/>
    <property type="match status" value="1"/>
</dbReference>
<name>A0A0G4FP41_9ALVE</name>
<dbReference type="VEuPathDB" id="CryptoDB:Cvel_3581"/>
<organism evidence="1">
    <name type="scientific">Chromera velia CCMP2878</name>
    <dbReference type="NCBI Taxonomy" id="1169474"/>
    <lineage>
        <taxon>Eukaryota</taxon>
        <taxon>Sar</taxon>
        <taxon>Alveolata</taxon>
        <taxon>Colpodellida</taxon>
        <taxon>Chromeraceae</taxon>
        <taxon>Chromera</taxon>
    </lineage>
</organism>
<sequence length="163" mass="18307">MSASGKKKEQKIVSRFFSEEDLDNFALAYKILSEESKEEVLSRDAAGEWFRMLGWCFSDDDVNVILMKYHDFSGRYAANGKYPLASLIKVAETQASGRGAKRDHLLKAFEAVTGGVPSLEANRIKAVLTNGEGRMKPEEADEMLDFFGYKQYDTVDTLSVVDR</sequence>
<dbReference type="EMBL" id="CDMZ01000518">
    <property type="protein sequence ID" value="CEM16002.1"/>
    <property type="molecule type" value="Genomic_DNA"/>
</dbReference>
<evidence type="ECO:0000313" key="1">
    <source>
        <dbReference type="EMBL" id="CEM16002.1"/>
    </source>
</evidence>
<accession>A0A0G4FP41</accession>
<evidence type="ECO:0008006" key="2">
    <source>
        <dbReference type="Google" id="ProtNLM"/>
    </source>
</evidence>